<feature type="compositionally biased region" description="Basic and acidic residues" evidence="8">
    <location>
        <begin position="51"/>
        <end position="61"/>
    </location>
</feature>
<dbReference type="InterPro" id="IPR043565">
    <property type="entry name" value="PAX_fam"/>
</dbReference>
<feature type="region of interest" description="Disordered" evidence="8">
    <location>
        <begin position="33"/>
        <end position="63"/>
    </location>
</feature>
<evidence type="ECO:0000256" key="8">
    <source>
        <dbReference type="SAM" id="MobiDB-lite"/>
    </source>
</evidence>
<keyword evidence="2" id="KW-0217">Developmental protein</keyword>
<evidence type="ECO:0000256" key="3">
    <source>
        <dbReference type="ARBA" id="ARBA00022724"/>
    </source>
</evidence>
<dbReference type="PRINTS" id="PR00027">
    <property type="entry name" value="PAIREDBOX"/>
</dbReference>
<proteinExistence type="predicted"/>
<dbReference type="EMBL" id="CAJOBE010005130">
    <property type="protein sequence ID" value="CAF3961728.1"/>
    <property type="molecule type" value="Genomic_DNA"/>
</dbReference>
<evidence type="ECO:0000259" key="9">
    <source>
        <dbReference type="PROSITE" id="PS51057"/>
    </source>
</evidence>
<evidence type="ECO:0000256" key="7">
    <source>
        <dbReference type="ARBA" id="ARBA00023242"/>
    </source>
</evidence>
<keyword evidence="4" id="KW-0805">Transcription regulation</keyword>
<name>A0A819L859_9BILA</name>
<evidence type="ECO:0000256" key="6">
    <source>
        <dbReference type="ARBA" id="ARBA00023163"/>
    </source>
</evidence>
<comment type="caution">
    <text evidence="10">The sequence shown here is derived from an EMBL/GenBank/DDBJ whole genome shotgun (WGS) entry which is preliminary data.</text>
</comment>
<dbReference type="FunFam" id="1.10.10.10:FF:000013">
    <property type="entry name" value="Paired box 8 isoform 1"/>
    <property type="match status" value="1"/>
</dbReference>
<dbReference type="PROSITE" id="PS00034">
    <property type="entry name" value="PAIRED_1"/>
    <property type="match status" value="1"/>
</dbReference>
<evidence type="ECO:0000256" key="2">
    <source>
        <dbReference type="ARBA" id="ARBA00022473"/>
    </source>
</evidence>
<dbReference type="Proteomes" id="UP000663874">
    <property type="component" value="Unassembled WGS sequence"/>
</dbReference>
<protein>
    <recommendedName>
        <fullName evidence="9">Paired domain-containing protein</fullName>
    </recommendedName>
</protein>
<dbReference type="PANTHER" id="PTHR45636:SF52">
    <property type="entry name" value="PAIRED DOMAIN-CONTAINING PROTEIN"/>
    <property type="match status" value="1"/>
</dbReference>
<dbReference type="AlphaFoldDB" id="A0A819L859"/>
<comment type="subcellular location">
    <subcellularLocation>
        <location evidence="1">Nucleus</location>
    </subcellularLocation>
</comment>
<gene>
    <name evidence="10" type="ORF">FNK824_LOCUS23816</name>
</gene>
<evidence type="ECO:0000256" key="1">
    <source>
        <dbReference type="ARBA" id="ARBA00004123"/>
    </source>
</evidence>
<dbReference type="InterPro" id="IPR009057">
    <property type="entry name" value="Homeodomain-like_sf"/>
</dbReference>
<dbReference type="PANTHER" id="PTHR45636">
    <property type="entry name" value="PAIRED BOX PROTEIN PAX-6-RELATED-RELATED"/>
    <property type="match status" value="1"/>
</dbReference>
<feature type="domain" description="Paired" evidence="9">
    <location>
        <begin position="60"/>
        <end position="186"/>
    </location>
</feature>
<dbReference type="Pfam" id="PF00292">
    <property type="entry name" value="PAX"/>
    <property type="match status" value="1"/>
</dbReference>
<dbReference type="InterPro" id="IPR043182">
    <property type="entry name" value="PAIRED_DNA-bd_dom"/>
</dbReference>
<keyword evidence="3" id="KW-0563">Paired box</keyword>
<dbReference type="InterPro" id="IPR001523">
    <property type="entry name" value="Paired_dom"/>
</dbReference>
<dbReference type="Gene3D" id="1.10.10.10">
    <property type="entry name" value="Winged helix-like DNA-binding domain superfamily/Winged helix DNA-binding domain"/>
    <property type="match status" value="2"/>
</dbReference>
<dbReference type="SUPFAM" id="SSF46689">
    <property type="entry name" value="Homeodomain-like"/>
    <property type="match status" value="1"/>
</dbReference>
<dbReference type="GO" id="GO:0000978">
    <property type="term" value="F:RNA polymerase II cis-regulatory region sequence-specific DNA binding"/>
    <property type="evidence" value="ECO:0007669"/>
    <property type="project" value="TreeGrafter"/>
</dbReference>
<keyword evidence="7" id="KW-0539">Nucleus</keyword>
<dbReference type="SMART" id="SM00351">
    <property type="entry name" value="PAX"/>
    <property type="match status" value="1"/>
</dbReference>
<evidence type="ECO:0000313" key="10">
    <source>
        <dbReference type="EMBL" id="CAF3961728.1"/>
    </source>
</evidence>
<accession>A0A819L859</accession>
<evidence type="ECO:0000256" key="4">
    <source>
        <dbReference type="ARBA" id="ARBA00023015"/>
    </source>
</evidence>
<dbReference type="InterPro" id="IPR036388">
    <property type="entry name" value="WH-like_DNA-bd_sf"/>
</dbReference>
<keyword evidence="6" id="KW-0804">Transcription</keyword>
<dbReference type="GO" id="GO:0005634">
    <property type="term" value="C:nucleus"/>
    <property type="evidence" value="ECO:0007669"/>
    <property type="project" value="UniProtKB-SubCell"/>
</dbReference>
<reference evidence="10" key="1">
    <citation type="submission" date="2021-02" db="EMBL/GenBank/DDBJ databases">
        <authorList>
            <person name="Nowell W R."/>
        </authorList>
    </citation>
    <scope>NUCLEOTIDE SEQUENCE</scope>
</reference>
<evidence type="ECO:0000313" key="11">
    <source>
        <dbReference type="Proteomes" id="UP000663874"/>
    </source>
</evidence>
<dbReference type="GO" id="GO:0000981">
    <property type="term" value="F:DNA-binding transcription factor activity, RNA polymerase II-specific"/>
    <property type="evidence" value="ECO:0007669"/>
    <property type="project" value="TreeGrafter"/>
</dbReference>
<organism evidence="10 11">
    <name type="scientific">Rotaria sordida</name>
    <dbReference type="NCBI Taxonomy" id="392033"/>
    <lineage>
        <taxon>Eukaryota</taxon>
        <taxon>Metazoa</taxon>
        <taxon>Spiralia</taxon>
        <taxon>Gnathifera</taxon>
        <taxon>Rotifera</taxon>
        <taxon>Eurotatoria</taxon>
        <taxon>Bdelloidea</taxon>
        <taxon>Philodinida</taxon>
        <taxon>Philodinidae</taxon>
        <taxon>Rotaria</taxon>
    </lineage>
</organism>
<evidence type="ECO:0000256" key="5">
    <source>
        <dbReference type="ARBA" id="ARBA00023125"/>
    </source>
</evidence>
<dbReference type="PROSITE" id="PS51057">
    <property type="entry name" value="PAIRED_2"/>
    <property type="match status" value="1"/>
</dbReference>
<keyword evidence="5" id="KW-0238">DNA-binding</keyword>
<sequence length="250" mass="28115">MVDNNDEYINDNIMINYDSKRFSLENCLNSHRNPSDIEYHSNNKRRLTRQSSKDNSNEDGHGGINQLGGLFVNGRPLPDVVRQQIVALNQQGIRPCDISRQLKVSHGCVSKILGRYLQTGSIRPGVIGGSKPKVATPKVINAITNYKKAQPTMFAWEIKTKLINDGICDEKSAPSVSSINRIVRTKAEKCSNNKIEETNVICRSSSNETNGRINDCHSSTNSSDEIPLDNYQQFQTTWNHQENIYEKDSC</sequence>
<dbReference type="FunFam" id="1.10.10.10:FF:000003">
    <property type="entry name" value="Paired box protein Pax-6"/>
    <property type="match status" value="1"/>
</dbReference>